<dbReference type="Proteomes" id="UP001589793">
    <property type="component" value="Unassembled WGS sequence"/>
</dbReference>
<dbReference type="PROSITE" id="PS00455">
    <property type="entry name" value="AMP_BINDING"/>
    <property type="match status" value="1"/>
</dbReference>
<accession>A0ABV6RHF8</accession>
<dbReference type="EMBL" id="JBHLSV010000030">
    <property type="protein sequence ID" value="MFC0675822.1"/>
    <property type="molecule type" value="Genomic_DNA"/>
</dbReference>
<sequence>MSGPVRWLRPRPFDGSSASFAEHTEAIGRIMARPTDGPPERLWLGPFEPPEQLPPRLERTVLVVPTSGSTGAAKAVALDREALLASQDATAALLGGPAGALSGHGFWLPLLPPTHIAGIQVIARAHRTAQLRDLAAAALPDPLPDLSTGFGTEMFRRAARTALVRAEAAGLPALTSLVPTQLVRILADAEATALLARFAGVLVGGAATAPADLTAARAAGVAVRTTYGSSETAGGCVYDGVPLPGVHLLLEDGEAGTGRLRISSPTLALGYLRRDGTAEDGGAFSPASSEPDRCPSFLTSDLARLEDGRLRILGRADDVIITGGRKVLPQDVEAAILAHPALARQVQAVVVVGVPDAEWGQRITALVVPHPVTSRDGAGHDGTGQEDRGQENRGREDTVRDDTASAVDAGAAVPSAVLAARLRTALRDGPLPAHAVPKAVLAVAALPLLGIGKIDRAAARRIAEAALPLPS</sequence>
<dbReference type="InterPro" id="IPR025110">
    <property type="entry name" value="AMP-bd_C"/>
</dbReference>
<keyword evidence="4" id="KW-1185">Reference proteome</keyword>
<name>A0ABV6RHF8_9MICO</name>
<feature type="domain" description="AMP-binding enzyme C-terminal" evidence="2">
    <location>
        <begin position="332"/>
        <end position="371"/>
    </location>
</feature>
<feature type="region of interest" description="Disordered" evidence="1">
    <location>
        <begin position="370"/>
        <end position="404"/>
    </location>
</feature>
<comment type="caution">
    <text evidence="3">The sequence shown here is derived from an EMBL/GenBank/DDBJ whole genome shotgun (WGS) entry which is preliminary data.</text>
</comment>
<gene>
    <name evidence="3" type="ORF">ACFFF6_17875</name>
</gene>
<proteinExistence type="predicted"/>
<dbReference type="InterPro" id="IPR045851">
    <property type="entry name" value="AMP-bd_C_sf"/>
</dbReference>
<dbReference type="PANTHER" id="PTHR43767">
    <property type="entry name" value="LONG-CHAIN-FATTY-ACID--COA LIGASE"/>
    <property type="match status" value="1"/>
</dbReference>
<evidence type="ECO:0000259" key="2">
    <source>
        <dbReference type="Pfam" id="PF13193"/>
    </source>
</evidence>
<dbReference type="InterPro" id="IPR042099">
    <property type="entry name" value="ANL_N_sf"/>
</dbReference>
<dbReference type="PANTHER" id="PTHR43767:SF1">
    <property type="entry name" value="NONRIBOSOMAL PEPTIDE SYNTHASE PES1 (EUROFUNG)-RELATED"/>
    <property type="match status" value="1"/>
</dbReference>
<organism evidence="3 4">
    <name type="scientific">Brachybacterium hainanense</name>
    <dbReference type="NCBI Taxonomy" id="1541174"/>
    <lineage>
        <taxon>Bacteria</taxon>
        <taxon>Bacillati</taxon>
        <taxon>Actinomycetota</taxon>
        <taxon>Actinomycetes</taxon>
        <taxon>Micrococcales</taxon>
        <taxon>Dermabacteraceae</taxon>
        <taxon>Brachybacterium</taxon>
    </lineage>
</organism>
<dbReference type="Gene3D" id="3.40.50.12780">
    <property type="entry name" value="N-terminal domain of ligase-like"/>
    <property type="match status" value="1"/>
</dbReference>
<protein>
    <submittedName>
        <fullName evidence="3">Acyl-CoA synthetase</fullName>
    </submittedName>
</protein>
<reference evidence="3 4" key="1">
    <citation type="submission" date="2024-09" db="EMBL/GenBank/DDBJ databases">
        <authorList>
            <person name="Sun Q."/>
            <person name="Mori K."/>
        </authorList>
    </citation>
    <scope>NUCLEOTIDE SEQUENCE [LARGE SCALE GENOMIC DNA]</scope>
    <source>
        <strain evidence="3 4">CICC 10874</strain>
    </source>
</reference>
<evidence type="ECO:0000256" key="1">
    <source>
        <dbReference type="SAM" id="MobiDB-lite"/>
    </source>
</evidence>
<dbReference type="InterPro" id="IPR020845">
    <property type="entry name" value="AMP-binding_CS"/>
</dbReference>
<dbReference type="InterPro" id="IPR050237">
    <property type="entry name" value="ATP-dep_AMP-bd_enzyme"/>
</dbReference>
<dbReference type="SUPFAM" id="SSF56801">
    <property type="entry name" value="Acetyl-CoA synthetase-like"/>
    <property type="match status" value="1"/>
</dbReference>
<feature type="compositionally biased region" description="Basic and acidic residues" evidence="1">
    <location>
        <begin position="377"/>
        <end position="403"/>
    </location>
</feature>
<dbReference type="Gene3D" id="3.30.300.30">
    <property type="match status" value="1"/>
</dbReference>
<dbReference type="RefSeq" id="WP_376982855.1">
    <property type="nucleotide sequence ID" value="NZ_JBHLSV010000030.1"/>
</dbReference>
<evidence type="ECO:0000313" key="4">
    <source>
        <dbReference type="Proteomes" id="UP001589793"/>
    </source>
</evidence>
<evidence type="ECO:0000313" key="3">
    <source>
        <dbReference type="EMBL" id="MFC0675822.1"/>
    </source>
</evidence>
<dbReference type="Pfam" id="PF13193">
    <property type="entry name" value="AMP-binding_C"/>
    <property type="match status" value="1"/>
</dbReference>